<evidence type="ECO:0000313" key="5">
    <source>
        <dbReference type="Proteomes" id="UP000010467"/>
    </source>
</evidence>
<keyword evidence="3" id="KW-0812">Transmembrane</keyword>
<dbReference type="InterPro" id="IPR038136">
    <property type="entry name" value="CofD-like_dom_sf"/>
</dbReference>
<dbReference type="AlphaFoldDB" id="K9ZYF0"/>
<dbReference type="Proteomes" id="UP000010467">
    <property type="component" value="Chromosome"/>
</dbReference>
<keyword evidence="5" id="KW-1185">Reference proteome</keyword>
<dbReference type="EMBL" id="CP003382">
    <property type="protein sequence ID" value="AFZ65967.1"/>
    <property type="molecule type" value="Genomic_DNA"/>
</dbReference>
<keyword evidence="3" id="KW-0472">Membrane</keyword>
<comment type="function">
    <text evidence="2">Required for morphogenesis under gluconeogenic growth conditions.</text>
</comment>
<evidence type="ECO:0000313" key="4">
    <source>
        <dbReference type="EMBL" id="AFZ65967.1"/>
    </source>
</evidence>
<dbReference type="GO" id="GO:0005737">
    <property type="term" value="C:cytoplasm"/>
    <property type="evidence" value="ECO:0007669"/>
    <property type="project" value="UniProtKB-SubCell"/>
</dbReference>
<proteinExistence type="inferred from homology"/>
<accession>K9ZYF0</accession>
<dbReference type="HAMAP" id="MF_00973">
    <property type="entry name" value="Gluconeogen_factor"/>
    <property type="match status" value="1"/>
</dbReference>
<dbReference type="InterPro" id="IPR010119">
    <property type="entry name" value="Gluconeogen_factor"/>
</dbReference>
<dbReference type="PATRIC" id="fig|937777.3.peg.375"/>
<evidence type="ECO:0000256" key="2">
    <source>
        <dbReference type="HAMAP-Rule" id="MF_00973"/>
    </source>
</evidence>
<dbReference type="SUPFAM" id="SSF142338">
    <property type="entry name" value="CofD-like"/>
    <property type="match status" value="1"/>
</dbReference>
<gene>
    <name evidence="4" type="ordered locus">Deipe_0367</name>
</gene>
<dbReference type="HOGENOM" id="CLU_044041_0_0_0"/>
<comment type="subcellular location">
    <subcellularLocation>
        <location evidence="2">Cytoplasm</location>
    </subcellularLocation>
</comment>
<organism evidence="4 5">
    <name type="scientific">Deinococcus peraridilitoris (strain DSM 19664 / LMG 22246 / CIP 109416 / KR-200)</name>
    <dbReference type="NCBI Taxonomy" id="937777"/>
    <lineage>
        <taxon>Bacteria</taxon>
        <taxon>Thermotogati</taxon>
        <taxon>Deinococcota</taxon>
        <taxon>Deinococci</taxon>
        <taxon>Deinococcales</taxon>
        <taxon>Deinococcaceae</taxon>
        <taxon>Deinococcus</taxon>
    </lineage>
</organism>
<keyword evidence="1 2" id="KW-0963">Cytoplasm</keyword>
<dbReference type="Pfam" id="PF01933">
    <property type="entry name" value="CofD"/>
    <property type="match status" value="1"/>
</dbReference>
<evidence type="ECO:0000256" key="3">
    <source>
        <dbReference type="SAM" id="Phobius"/>
    </source>
</evidence>
<feature type="transmembrane region" description="Helical" evidence="3">
    <location>
        <begin position="38"/>
        <end position="58"/>
    </location>
</feature>
<dbReference type="eggNOG" id="COG0391">
    <property type="taxonomic scope" value="Bacteria"/>
</dbReference>
<evidence type="ECO:0000256" key="1">
    <source>
        <dbReference type="ARBA" id="ARBA00022490"/>
    </source>
</evidence>
<dbReference type="STRING" id="937777.Deipe_0367"/>
<dbReference type="InterPro" id="IPR002882">
    <property type="entry name" value="CofD"/>
</dbReference>
<sequence length="446" mass="48311">MKHEHLRHNLRAPSGERVRDAGLRARKWMAPGMHIKRWVSVLIVCAFFLAVGFLHFVWTGPMHWVATRWILWLNAVGDPDVLPLWVVGGLVMTLAFAGAIISVVMLNRSMLQATGTKPSEVVDHIYTRRTLARGPHIVTLGGGTGLSNLLAGLKNFSSNITAIVAVSDDGGSSGRLRKDLQMIAPGDLTDCYAALSDSPVLARLLLHRFQRGEGLAGHTFGNLMLATLSEEQGGLAYAMSDVHEVLKVRGQVFPATPMPATLVAHLEDGSQVRGESALQRERAGRRVLRMSLDPVEVPALSEVVRAIDEAELIVIGPGSLLTSLIPAVLVPSVAHAICRSPAKLVYVANIMSEPGETDGLDLEAHERLLSDHLGRTPDWVLVNSAPIGMAVRDRYADEGAHLLSSRGASPAFRSRVRFAPVLREGTGQHDPDKLAAALLRLLTRQK</sequence>
<dbReference type="PANTHER" id="PTHR30135">
    <property type="entry name" value="UNCHARACTERIZED PROTEIN YVCK-RELATED"/>
    <property type="match status" value="1"/>
</dbReference>
<dbReference type="RefSeq" id="WP_015234278.1">
    <property type="nucleotide sequence ID" value="NC_019793.1"/>
</dbReference>
<dbReference type="Gene3D" id="3.40.50.10680">
    <property type="entry name" value="CofD-like domains"/>
    <property type="match status" value="1"/>
</dbReference>
<dbReference type="KEGG" id="dpd:Deipe_0367"/>
<feature type="transmembrane region" description="Helical" evidence="3">
    <location>
        <begin position="82"/>
        <end position="106"/>
    </location>
</feature>
<protein>
    <recommendedName>
        <fullName evidence="2">Putative gluconeogenesis factor</fullName>
    </recommendedName>
</protein>
<dbReference type="GO" id="GO:0008360">
    <property type="term" value="P:regulation of cell shape"/>
    <property type="evidence" value="ECO:0007669"/>
    <property type="project" value="UniProtKB-UniRule"/>
</dbReference>
<dbReference type="NCBIfam" id="TIGR01826">
    <property type="entry name" value="CofD_related"/>
    <property type="match status" value="1"/>
</dbReference>
<keyword evidence="3" id="KW-1133">Transmembrane helix</keyword>
<dbReference type="GO" id="GO:0043743">
    <property type="term" value="F:LPPG:FO 2-phospho-L-lactate transferase activity"/>
    <property type="evidence" value="ECO:0007669"/>
    <property type="project" value="InterPro"/>
</dbReference>
<comment type="similarity">
    <text evidence="2">Belongs to the gluconeogenesis factor family.</text>
</comment>
<name>K9ZYF0_DEIPD</name>
<dbReference type="PANTHER" id="PTHR30135:SF3">
    <property type="entry name" value="GLUCONEOGENESIS FACTOR-RELATED"/>
    <property type="match status" value="1"/>
</dbReference>
<dbReference type="CDD" id="cd07187">
    <property type="entry name" value="YvcK_like"/>
    <property type="match status" value="1"/>
</dbReference>
<reference evidence="5" key="1">
    <citation type="submission" date="2012-03" db="EMBL/GenBank/DDBJ databases">
        <title>Complete sequence of chromosome of Deinococcus peraridilitoris DSM 19664.</title>
        <authorList>
            <person name="Lucas S."/>
            <person name="Copeland A."/>
            <person name="Lapidus A."/>
            <person name="Glavina del Rio T."/>
            <person name="Dalin E."/>
            <person name="Tice H."/>
            <person name="Bruce D."/>
            <person name="Goodwin L."/>
            <person name="Pitluck S."/>
            <person name="Peters L."/>
            <person name="Mikhailova N."/>
            <person name="Lu M."/>
            <person name="Kyrpides N."/>
            <person name="Mavromatis K."/>
            <person name="Ivanova N."/>
            <person name="Brettin T."/>
            <person name="Detter J.C."/>
            <person name="Han C."/>
            <person name="Larimer F."/>
            <person name="Land M."/>
            <person name="Hauser L."/>
            <person name="Markowitz V."/>
            <person name="Cheng J.-F."/>
            <person name="Hugenholtz P."/>
            <person name="Woyke T."/>
            <person name="Wu D."/>
            <person name="Pukall R."/>
            <person name="Steenblock K."/>
            <person name="Brambilla E."/>
            <person name="Klenk H.-P."/>
            <person name="Eisen J.A."/>
        </authorList>
    </citation>
    <scope>NUCLEOTIDE SEQUENCE [LARGE SCALE GENOMIC DNA]</scope>
    <source>
        <strain evidence="5">DSM 19664 / LMG 22246 / CIP 109416 / KR-200</strain>
    </source>
</reference>